<accession>A0ABT6VVH8</accession>
<dbReference type="GO" id="GO:0004467">
    <property type="term" value="F:long-chain fatty acid-CoA ligase activity"/>
    <property type="evidence" value="ECO:0007669"/>
    <property type="project" value="UniProtKB-EC"/>
</dbReference>
<dbReference type="InterPro" id="IPR042099">
    <property type="entry name" value="ANL_N_sf"/>
</dbReference>
<evidence type="ECO:0000259" key="1">
    <source>
        <dbReference type="Pfam" id="PF00501"/>
    </source>
</evidence>
<dbReference type="Pfam" id="PF00501">
    <property type="entry name" value="AMP-binding"/>
    <property type="match status" value="1"/>
</dbReference>
<evidence type="ECO:0000313" key="4">
    <source>
        <dbReference type="Proteomes" id="UP001156398"/>
    </source>
</evidence>
<dbReference type="NCBIfam" id="NF004837">
    <property type="entry name" value="PRK06187.1"/>
    <property type="match status" value="1"/>
</dbReference>
<comment type="caution">
    <text evidence="3">The sequence shown here is derived from an EMBL/GenBank/DDBJ whole genome shotgun (WGS) entry which is preliminary data.</text>
</comment>
<dbReference type="PANTHER" id="PTHR43767">
    <property type="entry name" value="LONG-CHAIN-FATTY-ACID--COA LIGASE"/>
    <property type="match status" value="1"/>
</dbReference>
<feature type="domain" description="AMP-dependent synthetase/ligase" evidence="1">
    <location>
        <begin position="15"/>
        <end position="382"/>
    </location>
</feature>
<keyword evidence="4" id="KW-1185">Reference proteome</keyword>
<dbReference type="EMBL" id="JAAGKO020000007">
    <property type="protein sequence ID" value="MDI5962486.1"/>
    <property type="molecule type" value="Genomic_DNA"/>
</dbReference>
<evidence type="ECO:0000259" key="2">
    <source>
        <dbReference type="Pfam" id="PF13193"/>
    </source>
</evidence>
<name>A0ABT6VVH8_9ACTN</name>
<evidence type="ECO:0000313" key="3">
    <source>
        <dbReference type="EMBL" id="MDI5962486.1"/>
    </source>
</evidence>
<gene>
    <name evidence="3" type="ORF">POF43_007120</name>
</gene>
<sequence>MEAPRHWTLPATSAARAADRPDHTAIICEDRRTSYARLHLDTDRAAHALRAAGVRPGARVAFLGRESEYFYLAILACAKAGAVLIPVNWRLTAAEVDHILGDSNAELLFVETEFRPVVERVAPGLPDLRHVVTVDRPGDPDPGAGMRAWWAGAPDTEPLGPAARPDDAVVQIYTSGTTGRPKGVVLAHRSFFTLPAASRDSGVDWIDWRPDDISLISLPGFGIAGLAWFMHGINAGATNVVMRTYIAQEAVRLTAQLGVTTTYAAPAQLQMMLEEHGVTKATFASLRKVAYGGAPISESLLARCIEVLGCDLAQIYASTETGTVVVCLPPADHVVGGPRLRAAGRACPGTGVKVVDEARRPVPAGTIGQVCVRTPARMLGYWHLPEATAGAIDGDWLLMGDVGYLDDDGYLYLCDRISDTIVVAGQNVYPAEVERVLAEHPAVADSAVVGLPHQDWGEAVHACVTFRPGTRATPRELLLFLRGQVAGYKIPVAFHAVDELARNPAGKILRREVRQRLRAATADPVR</sequence>
<dbReference type="Gene3D" id="3.30.300.30">
    <property type="match status" value="1"/>
</dbReference>
<dbReference type="InterPro" id="IPR050237">
    <property type="entry name" value="ATP-dep_AMP-bd_enzyme"/>
</dbReference>
<proteinExistence type="predicted"/>
<organism evidence="3 4">
    <name type="scientific">Streptantibioticus silvisoli</name>
    <dbReference type="NCBI Taxonomy" id="2705255"/>
    <lineage>
        <taxon>Bacteria</taxon>
        <taxon>Bacillati</taxon>
        <taxon>Actinomycetota</taxon>
        <taxon>Actinomycetes</taxon>
        <taxon>Kitasatosporales</taxon>
        <taxon>Streptomycetaceae</taxon>
        <taxon>Streptantibioticus</taxon>
    </lineage>
</organism>
<dbReference type="EC" id="6.2.1.3" evidence="3"/>
<dbReference type="Pfam" id="PF13193">
    <property type="entry name" value="AMP-binding_C"/>
    <property type="match status" value="1"/>
</dbReference>
<dbReference type="SUPFAM" id="SSF56801">
    <property type="entry name" value="Acetyl-CoA synthetase-like"/>
    <property type="match status" value="1"/>
</dbReference>
<dbReference type="InterPro" id="IPR000873">
    <property type="entry name" value="AMP-dep_synth/lig_dom"/>
</dbReference>
<feature type="domain" description="AMP-binding enzyme C-terminal" evidence="2">
    <location>
        <begin position="432"/>
        <end position="507"/>
    </location>
</feature>
<dbReference type="Gene3D" id="3.40.50.12780">
    <property type="entry name" value="N-terminal domain of ligase-like"/>
    <property type="match status" value="1"/>
</dbReference>
<dbReference type="InterPro" id="IPR025110">
    <property type="entry name" value="AMP-bd_C"/>
</dbReference>
<dbReference type="PANTHER" id="PTHR43767:SF1">
    <property type="entry name" value="NONRIBOSOMAL PEPTIDE SYNTHASE PES1 (EUROFUNG)-RELATED"/>
    <property type="match status" value="1"/>
</dbReference>
<dbReference type="InterPro" id="IPR045851">
    <property type="entry name" value="AMP-bd_C_sf"/>
</dbReference>
<protein>
    <submittedName>
        <fullName evidence="3">Long-chain-fatty-acid--CoA ligase</fullName>
        <ecNumber evidence="3">6.2.1.3</ecNumber>
    </submittedName>
</protein>
<reference evidence="3 4" key="1">
    <citation type="submission" date="2023-05" db="EMBL/GenBank/DDBJ databases">
        <title>Streptantibioticus silvisoli sp. nov., acidotolerant actinomycetes 1 from pine litter.</title>
        <authorList>
            <person name="Swiecimska M."/>
            <person name="Golinska P."/>
            <person name="Sangal V."/>
            <person name="Wachnowicz B."/>
            <person name="Goodfellow M."/>
        </authorList>
    </citation>
    <scope>NUCLEOTIDE SEQUENCE [LARGE SCALE GENOMIC DNA]</scope>
    <source>
        <strain evidence="3 4">SL54</strain>
    </source>
</reference>
<dbReference type="Proteomes" id="UP001156398">
    <property type="component" value="Unassembled WGS sequence"/>
</dbReference>
<dbReference type="RefSeq" id="WP_271323068.1">
    <property type="nucleotide sequence ID" value="NZ_JAAGKO020000007.1"/>
</dbReference>
<keyword evidence="3" id="KW-0436">Ligase</keyword>